<accession>A0AAV4ME88</accession>
<evidence type="ECO:0000313" key="3">
    <source>
        <dbReference type="Proteomes" id="UP001054837"/>
    </source>
</evidence>
<evidence type="ECO:0000313" key="2">
    <source>
        <dbReference type="EMBL" id="GIX70696.1"/>
    </source>
</evidence>
<dbReference type="EMBL" id="BPLQ01000391">
    <property type="protein sequence ID" value="GIX70696.1"/>
    <property type="molecule type" value="Genomic_DNA"/>
</dbReference>
<evidence type="ECO:0000256" key="1">
    <source>
        <dbReference type="SAM" id="MobiDB-lite"/>
    </source>
</evidence>
<comment type="caution">
    <text evidence="2">The sequence shown here is derived from an EMBL/GenBank/DDBJ whole genome shotgun (WGS) entry which is preliminary data.</text>
</comment>
<evidence type="ECO:0008006" key="4">
    <source>
        <dbReference type="Google" id="ProtNLM"/>
    </source>
</evidence>
<feature type="region of interest" description="Disordered" evidence="1">
    <location>
        <begin position="30"/>
        <end position="50"/>
    </location>
</feature>
<organism evidence="2 3">
    <name type="scientific">Caerostris darwini</name>
    <dbReference type="NCBI Taxonomy" id="1538125"/>
    <lineage>
        <taxon>Eukaryota</taxon>
        <taxon>Metazoa</taxon>
        <taxon>Ecdysozoa</taxon>
        <taxon>Arthropoda</taxon>
        <taxon>Chelicerata</taxon>
        <taxon>Arachnida</taxon>
        <taxon>Araneae</taxon>
        <taxon>Araneomorphae</taxon>
        <taxon>Entelegynae</taxon>
        <taxon>Araneoidea</taxon>
        <taxon>Araneidae</taxon>
        <taxon>Caerostris</taxon>
    </lineage>
</organism>
<dbReference type="AlphaFoldDB" id="A0AAV4ME88"/>
<proteinExistence type="predicted"/>
<keyword evidence="3" id="KW-1185">Reference proteome</keyword>
<dbReference type="Proteomes" id="UP001054837">
    <property type="component" value="Unassembled WGS sequence"/>
</dbReference>
<reference evidence="2 3" key="1">
    <citation type="submission" date="2021-06" db="EMBL/GenBank/DDBJ databases">
        <title>Caerostris darwini draft genome.</title>
        <authorList>
            <person name="Kono N."/>
            <person name="Arakawa K."/>
        </authorList>
    </citation>
    <scope>NUCLEOTIDE SEQUENCE [LARGE SCALE GENOMIC DNA]</scope>
</reference>
<gene>
    <name evidence="2" type="ORF">CDAR_114791</name>
</gene>
<name>A0AAV4ME88_9ARAC</name>
<sequence>MQFIEIIRTAISFLFGPLPTVCATSAHFTSSPSPPSLYQRRTTLSRERDGNGTAISVDAAALRKGGLMPPAMRKWHLMAWMLLDLDTLGE</sequence>
<protein>
    <recommendedName>
        <fullName evidence="4">Secreted protein</fullName>
    </recommendedName>
</protein>